<protein>
    <recommendedName>
        <fullName evidence="3">RelA/SpoT domain-containing protein</fullName>
    </recommendedName>
</protein>
<dbReference type="AlphaFoldDB" id="A0A7R8AIK5"/>
<evidence type="ECO:0000313" key="2">
    <source>
        <dbReference type="Proteomes" id="UP000654913"/>
    </source>
</evidence>
<reference evidence="1" key="2">
    <citation type="submission" date="2021-02" db="EMBL/GenBank/DDBJ databases">
        <title>Aspergillus puulaauensis MK2 genome sequence.</title>
        <authorList>
            <person name="Futagami T."/>
            <person name="Mori K."/>
            <person name="Kadooka C."/>
            <person name="Tanaka T."/>
        </authorList>
    </citation>
    <scope>NUCLEOTIDE SEQUENCE</scope>
    <source>
        <strain evidence="1">MK2</strain>
    </source>
</reference>
<gene>
    <name evidence="1" type="ORF">APUU_21276A</name>
</gene>
<evidence type="ECO:0008006" key="3">
    <source>
        <dbReference type="Google" id="ProtNLM"/>
    </source>
</evidence>
<sequence length="399" mass="45831">MDLDNNTRWWAETFVPYVSRRSAEIVEDRCGLELSQAGIIHEIKSNAIEKAKLAAELKAREFARGKPYTQRDEIEADIIDLAKVWIYVYLPRYKAQVRNIIAEAFNIRGDVGEKLEGTDLCTEYYWVSLEGDQEEDQQPPTRLVEIQVVTDKGDRQFQAPHEVAVFLHRLAKSKGRRETDCGDARLLWEVLNILGLNRYRELRDIVLGLDMSKALASDFSRKADGFAPLELSVATYVTDSTIRLQSGSDKILEIAHNEGGYLESNRERYRMRVLRDTFIWLADLYPWGDGTGSMLFHGLDISMADLQRKKIRWLDSLEARSFYDGEQSSLPHEEGKELAKLWAVFERHTQLPAQYSFNLARLDVKGPTPPNWAHFRRAITDLVYDQPKDSSRDNGGREG</sequence>
<dbReference type="GeneID" id="64970849"/>
<organism evidence="1 2">
    <name type="scientific">Aspergillus puulaauensis</name>
    <dbReference type="NCBI Taxonomy" id="1220207"/>
    <lineage>
        <taxon>Eukaryota</taxon>
        <taxon>Fungi</taxon>
        <taxon>Dikarya</taxon>
        <taxon>Ascomycota</taxon>
        <taxon>Pezizomycotina</taxon>
        <taxon>Eurotiomycetes</taxon>
        <taxon>Eurotiomycetidae</taxon>
        <taxon>Eurotiales</taxon>
        <taxon>Aspergillaceae</taxon>
        <taxon>Aspergillus</taxon>
    </lineage>
</organism>
<dbReference type="EMBL" id="AP024444">
    <property type="protein sequence ID" value="BCS20844.1"/>
    <property type="molecule type" value="Genomic_DNA"/>
</dbReference>
<proteinExistence type="predicted"/>
<dbReference type="RefSeq" id="XP_041553038.1">
    <property type="nucleotide sequence ID" value="XM_041700010.1"/>
</dbReference>
<reference evidence="1" key="1">
    <citation type="submission" date="2021-01" db="EMBL/GenBank/DDBJ databases">
        <authorList>
            <consortium name="Aspergillus puulaauensis MK2 genome sequencing consortium"/>
            <person name="Kazuki M."/>
            <person name="Futagami T."/>
        </authorList>
    </citation>
    <scope>NUCLEOTIDE SEQUENCE</scope>
    <source>
        <strain evidence="1">MK2</strain>
    </source>
</reference>
<keyword evidence="2" id="KW-1185">Reference proteome</keyword>
<dbReference type="PANTHER" id="PTHR41773:SF1">
    <property type="entry name" value="RELA_SPOT DOMAIN-CONTAINING PROTEIN"/>
    <property type="match status" value="1"/>
</dbReference>
<accession>A0A7R8AIK5</accession>
<dbReference type="Proteomes" id="UP000654913">
    <property type="component" value="Chromosome 2"/>
</dbReference>
<dbReference type="PANTHER" id="PTHR41773">
    <property type="entry name" value="GTP PYROPHOSPHATASE-RELATED"/>
    <property type="match status" value="1"/>
</dbReference>
<dbReference type="OrthoDB" id="4476267at2759"/>
<dbReference type="KEGG" id="apuu:APUU_21276A"/>
<name>A0A7R8AIK5_9EURO</name>
<evidence type="ECO:0000313" key="1">
    <source>
        <dbReference type="EMBL" id="BCS20844.1"/>
    </source>
</evidence>